<evidence type="ECO:0000259" key="1">
    <source>
        <dbReference type="Pfam" id="PF14594"/>
    </source>
</evidence>
<organism evidence="2 3">
    <name type="scientific">Nocardia nova</name>
    <dbReference type="NCBI Taxonomy" id="37330"/>
    <lineage>
        <taxon>Bacteria</taxon>
        <taxon>Bacillati</taxon>
        <taxon>Actinomycetota</taxon>
        <taxon>Actinomycetes</taxon>
        <taxon>Mycobacteriales</taxon>
        <taxon>Nocardiaceae</taxon>
        <taxon>Nocardia</taxon>
    </lineage>
</organism>
<proteinExistence type="predicted"/>
<protein>
    <submittedName>
        <fullName evidence="2">Phage tail protein</fullName>
    </submittedName>
</protein>
<reference evidence="2 3" key="1">
    <citation type="submission" date="2018-02" db="EMBL/GenBank/DDBJ databases">
        <title>8 Nocardia nova and 1 Nocardia cyriacigeorgica strain used for evolution to TMP-SMX.</title>
        <authorList>
            <person name="Mehta H."/>
            <person name="Weng J."/>
            <person name="Shamoo Y."/>
        </authorList>
    </citation>
    <scope>NUCLEOTIDE SEQUENCE [LARGE SCALE GENOMIC DNA]</scope>
    <source>
        <strain evidence="2 3">ATCC 33727</strain>
    </source>
</reference>
<dbReference type="InterPro" id="IPR029432">
    <property type="entry name" value="Gp28/Gp37-like_dom"/>
</dbReference>
<dbReference type="Proteomes" id="UP000241647">
    <property type="component" value="Unassembled WGS sequence"/>
</dbReference>
<sequence>MTLVAEEIDFDAVFGEIVEQLRKDDERRLIPPTMTLYDGDMVAAGEIHREISAKFTLPENETGKGVVELPAQYYLARWMTNVHKRSKKNVIITVEKDGAQWSGFLDDLEQFKDPETGQRIVRATFLHDYEHLKHILVYCNPFLPPEFQFPRVFILGPLPARFALTLTLFLQLLRLEGNLWTLPDNPLDPSQWLDLDQSHWSQVVEPVDLFTDSSTICFVHSRFKYFHDVQKRITDDAQLTWQPRRHKAGDPPPWPGANVKPGAIIWKLVDNSAWNTETSFGGSVWTGLVRAVTEIASDGYTEGVDIIDDPTFPSEYGQPNYWGTIPRAPQVILRDGEHTAIQSNSFHWKPATDVGFVAGGHSAYGVNELIGAAVNFAGDLVSAIIPIGAPPLGGVFDALAKPLYTDVVAAWQKIKLIDRAQELGWSHLHETLCTGSDRAYWVNALIALRTGIWRTSEKTTHTVTVVDGMEGLRIGQNGKGNAWLGTRIGTTVKDWGEPGRVYVDRISELVLEWGRDKAVAWTITVGHRDPEDPIAKAIEMAQELFSITRDLGVL</sequence>
<feature type="domain" description="Gp28/Gp37-like" evidence="1">
    <location>
        <begin position="34"/>
        <end position="526"/>
    </location>
</feature>
<name>A0A2T2Z8B3_9NOCA</name>
<dbReference type="EMBL" id="PYHS01000004">
    <property type="protein sequence ID" value="PSR64003.1"/>
    <property type="molecule type" value="Genomic_DNA"/>
</dbReference>
<dbReference type="RefSeq" id="WP_063030249.1">
    <property type="nucleotide sequence ID" value="NZ_PYHS01000004.1"/>
</dbReference>
<accession>A0A2T2Z8B3</accession>
<evidence type="ECO:0000313" key="2">
    <source>
        <dbReference type="EMBL" id="PSR64003.1"/>
    </source>
</evidence>
<comment type="caution">
    <text evidence="2">The sequence shown here is derived from an EMBL/GenBank/DDBJ whole genome shotgun (WGS) entry which is preliminary data.</text>
</comment>
<gene>
    <name evidence="2" type="ORF">C8259_09150</name>
</gene>
<evidence type="ECO:0000313" key="3">
    <source>
        <dbReference type="Proteomes" id="UP000241647"/>
    </source>
</evidence>
<dbReference type="Pfam" id="PF14594">
    <property type="entry name" value="Sipho_Gp37"/>
    <property type="match status" value="1"/>
</dbReference>
<dbReference type="AlphaFoldDB" id="A0A2T2Z8B3"/>